<protein>
    <submittedName>
        <fullName evidence="1">Uncharacterized protein</fullName>
    </submittedName>
</protein>
<comment type="caution">
    <text evidence="1">The sequence shown here is derived from an EMBL/GenBank/DDBJ whole genome shotgun (WGS) entry which is preliminary data.</text>
</comment>
<dbReference type="Proteomes" id="UP000288716">
    <property type="component" value="Unassembled WGS sequence"/>
</dbReference>
<sequence>MRCISSKEKNFADFELKNRKRTLNFGKNDDDEHLLSRICFYYKLEHLNLELADDNSLITDNAIIQGFHICPQLVTLKLSQNDANPYLIEVISQNFTNLKQLCLETTLNFYVTDNHLSMLIEKLQHLESLRLAIPDIRFDCGKCFAKIGSCMKTIDWDVGLGVTVDEDLTFGENSVNLQSFSFKSFGIVNEHVMNVVNNEMPNLENLTVKMRSFDFQWLITSNIKNLTLHVHSCINALCDQKLTAVKNLKLSFYRNEHNSAVIVESLSNFPNVQNLEVKIKHASNKLANVVETLGDLAHLKQFTFSHCSTSANENQRRFLIRMVSSLPIVDNVKLVLKHLDNEDDCDLLLENLKFIAIQRPHILFTLEHSLKEIKPFSSLGYKYVFSK</sequence>
<accession>A0A443SIA7</accession>
<keyword evidence="2" id="KW-1185">Reference proteome</keyword>
<reference evidence="1 2" key="1">
    <citation type="journal article" date="2018" name="Gigascience">
        <title>Genomes of trombidid mites reveal novel predicted allergens and laterally-transferred genes associated with secondary metabolism.</title>
        <authorList>
            <person name="Dong X."/>
            <person name="Chaisiri K."/>
            <person name="Xia D."/>
            <person name="Armstrong S.D."/>
            <person name="Fang Y."/>
            <person name="Donnelly M.J."/>
            <person name="Kadowaki T."/>
            <person name="McGarry J.W."/>
            <person name="Darby A.C."/>
            <person name="Makepeace B.L."/>
        </authorList>
    </citation>
    <scope>NUCLEOTIDE SEQUENCE [LARGE SCALE GENOMIC DNA]</scope>
    <source>
        <strain evidence="1">UoL-UT</strain>
    </source>
</reference>
<dbReference type="VEuPathDB" id="VectorBase:LDEU004777"/>
<proteinExistence type="predicted"/>
<gene>
    <name evidence="1" type="ORF">B4U80_12884</name>
</gene>
<dbReference type="SUPFAM" id="SSF52047">
    <property type="entry name" value="RNI-like"/>
    <property type="match status" value="1"/>
</dbReference>
<evidence type="ECO:0000313" key="1">
    <source>
        <dbReference type="EMBL" id="RWS27263.1"/>
    </source>
</evidence>
<dbReference type="InterPro" id="IPR032675">
    <property type="entry name" value="LRR_dom_sf"/>
</dbReference>
<dbReference type="EMBL" id="NCKV01002144">
    <property type="protein sequence ID" value="RWS27263.1"/>
    <property type="molecule type" value="Genomic_DNA"/>
</dbReference>
<name>A0A443SIA7_9ACAR</name>
<dbReference type="AlphaFoldDB" id="A0A443SIA7"/>
<organism evidence="1 2">
    <name type="scientific">Leptotrombidium deliense</name>
    <dbReference type="NCBI Taxonomy" id="299467"/>
    <lineage>
        <taxon>Eukaryota</taxon>
        <taxon>Metazoa</taxon>
        <taxon>Ecdysozoa</taxon>
        <taxon>Arthropoda</taxon>
        <taxon>Chelicerata</taxon>
        <taxon>Arachnida</taxon>
        <taxon>Acari</taxon>
        <taxon>Acariformes</taxon>
        <taxon>Trombidiformes</taxon>
        <taxon>Prostigmata</taxon>
        <taxon>Anystina</taxon>
        <taxon>Parasitengona</taxon>
        <taxon>Trombiculoidea</taxon>
        <taxon>Trombiculidae</taxon>
        <taxon>Leptotrombidium</taxon>
    </lineage>
</organism>
<dbReference type="Gene3D" id="3.80.10.10">
    <property type="entry name" value="Ribonuclease Inhibitor"/>
    <property type="match status" value="2"/>
</dbReference>
<evidence type="ECO:0000313" key="2">
    <source>
        <dbReference type="Proteomes" id="UP000288716"/>
    </source>
</evidence>